<keyword evidence="8" id="KW-1185">Reference proteome</keyword>
<dbReference type="OrthoDB" id="8775810at2759"/>
<sequence length="177" mass="20239">MLKTNQFSVLGILGLPDSDRIQVITLSDLECDYLNATNCCDKLNKWVLVEAIAQCVLAVLLLLTGHWILFLMYAPVTAWLVYKLVNKPSGDIGMYDPTEIHNRQQLKTYMKENLIKMGSHLIFFFIFLYWMTISLLNLTKSAKAVEPMFPPVGLVTFELNAQKGQEQNRLLNNDMHV</sequence>
<protein>
    <submittedName>
        <fullName evidence="7">CNIH</fullName>
    </submittedName>
</protein>
<dbReference type="GO" id="GO:0016020">
    <property type="term" value="C:membrane"/>
    <property type="evidence" value="ECO:0007669"/>
    <property type="project" value="UniProtKB-SubCell"/>
</dbReference>
<reference evidence="7" key="1">
    <citation type="submission" date="2021-03" db="EMBL/GenBank/DDBJ databases">
        <authorList>
            <person name="Bekaert M."/>
        </authorList>
    </citation>
    <scope>NUCLEOTIDE SEQUENCE</scope>
</reference>
<dbReference type="SMART" id="SM01398">
    <property type="entry name" value="Cornichon"/>
    <property type="match status" value="1"/>
</dbReference>
<comment type="caution">
    <text evidence="7">The sequence shown here is derived from an EMBL/GenBank/DDBJ whole genome shotgun (WGS) entry which is preliminary data.</text>
</comment>
<feature type="transmembrane region" description="Helical" evidence="6">
    <location>
        <begin position="117"/>
        <end position="138"/>
    </location>
</feature>
<organism evidence="7 8">
    <name type="scientific">Mytilus edulis</name>
    <name type="common">Blue mussel</name>
    <dbReference type="NCBI Taxonomy" id="6550"/>
    <lineage>
        <taxon>Eukaryota</taxon>
        <taxon>Metazoa</taxon>
        <taxon>Spiralia</taxon>
        <taxon>Lophotrochozoa</taxon>
        <taxon>Mollusca</taxon>
        <taxon>Bivalvia</taxon>
        <taxon>Autobranchia</taxon>
        <taxon>Pteriomorphia</taxon>
        <taxon>Mytilida</taxon>
        <taxon>Mytiloidea</taxon>
        <taxon>Mytilidae</taxon>
        <taxon>Mytilinae</taxon>
        <taxon>Mytilus</taxon>
    </lineage>
</organism>
<keyword evidence="5 6" id="KW-0472">Membrane</keyword>
<evidence type="ECO:0000313" key="8">
    <source>
        <dbReference type="Proteomes" id="UP000683360"/>
    </source>
</evidence>
<gene>
    <name evidence="7" type="ORF">MEDL_48259</name>
</gene>
<evidence type="ECO:0000256" key="4">
    <source>
        <dbReference type="ARBA" id="ARBA00022989"/>
    </source>
</evidence>
<evidence type="ECO:0000313" key="7">
    <source>
        <dbReference type="EMBL" id="CAG2235713.1"/>
    </source>
</evidence>
<feature type="transmembrane region" description="Helical" evidence="6">
    <location>
        <begin position="51"/>
        <end position="74"/>
    </location>
</feature>
<dbReference type="InterPro" id="IPR003377">
    <property type="entry name" value="Cornichon"/>
</dbReference>
<comment type="subcellular location">
    <subcellularLocation>
        <location evidence="1">Membrane</location>
        <topology evidence="1">Multi-pass membrane protein</topology>
    </subcellularLocation>
</comment>
<dbReference type="GO" id="GO:0016192">
    <property type="term" value="P:vesicle-mediated transport"/>
    <property type="evidence" value="ECO:0007669"/>
    <property type="project" value="InterPro"/>
</dbReference>
<keyword evidence="4 6" id="KW-1133">Transmembrane helix</keyword>
<dbReference type="EMBL" id="CAJPWZ010002324">
    <property type="protein sequence ID" value="CAG2235713.1"/>
    <property type="molecule type" value="Genomic_DNA"/>
</dbReference>
<accession>A0A8S3TPQ8</accession>
<name>A0A8S3TPQ8_MYTED</name>
<proteinExistence type="inferred from homology"/>
<dbReference type="Pfam" id="PF03311">
    <property type="entry name" value="Cornichon"/>
    <property type="match status" value="1"/>
</dbReference>
<evidence type="ECO:0000256" key="5">
    <source>
        <dbReference type="ARBA" id="ARBA00023136"/>
    </source>
</evidence>
<evidence type="ECO:0000256" key="2">
    <source>
        <dbReference type="ARBA" id="ARBA00010095"/>
    </source>
</evidence>
<keyword evidence="3 6" id="KW-0812">Transmembrane</keyword>
<dbReference type="AlphaFoldDB" id="A0A8S3TPQ8"/>
<dbReference type="PANTHER" id="PTHR12290">
    <property type="entry name" value="CORNICHON-RELATED"/>
    <property type="match status" value="1"/>
</dbReference>
<evidence type="ECO:0000256" key="3">
    <source>
        <dbReference type="ARBA" id="ARBA00022692"/>
    </source>
</evidence>
<comment type="similarity">
    <text evidence="2">Belongs to the cornichon family.</text>
</comment>
<dbReference type="Proteomes" id="UP000683360">
    <property type="component" value="Unassembled WGS sequence"/>
</dbReference>
<evidence type="ECO:0000256" key="6">
    <source>
        <dbReference type="SAM" id="Phobius"/>
    </source>
</evidence>
<evidence type="ECO:0000256" key="1">
    <source>
        <dbReference type="ARBA" id="ARBA00004141"/>
    </source>
</evidence>